<name>A0AB39C7R0_9CAUD</name>
<sequence length="38" mass="4412">MTKQEIDELLEGITENTNIRIINIEVLGNIQQNPELFK</sequence>
<organism evidence="1">
    <name type="scientific">Staphylococcus phage Pel11</name>
    <dbReference type="NCBI Taxonomy" id="3235046"/>
    <lineage>
        <taxon>Viruses</taxon>
        <taxon>Duplodnaviria</taxon>
        <taxon>Heunggongvirae</taxon>
        <taxon>Uroviricota</taxon>
        <taxon>Caudoviricetes</taxon>
        <taxon>Coventryvirus</taxon>
    </lineage>
</organism>
<reference evidence="1" key="1">
    <citation type="submission" date="2024-06" db="EMBL/GenBank/DDBJ databases">
        <title>New lytic and new temperate phages specific for Staphylococcus hyicus.</title>
        <authorList>
            <person name="Petrzik K."/>
            <person name="Sovova L."/>
        </authorList>
    </citation>
    <scope>NUCLEOTIDE SEQUENCE</scope>
</reference>
<proteinExistence type="predicted"/>
<dbReference type="SUPFAM" id="SSF159006">
    <property type="entry name" value="YopX-like"/>
    <property type="match status" value="1"/>
</dbReference>
<protein>
    <submittedName>
        <fullName evidence="1">Uncharacterized protein</fullName>
    </submittedName>
</protein>
<accession>A0AB39C7R0</accession>
<dbReference type="EMBL" id="PP971698">
    <property type="protein sequence ID" value="XDJ02657.1"/>
    <property type="molecule type" value="Genomic_DNA"/>
</dbReference>
<evidence type="ECO:0000313" key="1">
    <source>
        <dbReference type="EMBL" id="XDJ02657.1"/>
    </source>
</evidence>